<accession>A0A6A6SMK5</accession>
<keyword evidence="1" id="KW-0677">Repeat</keyword>
<reference evidence="4" key="1">
    <citation type="journal article" date="2020" name="Stud. Mycol.">
        <title>101 Dothideomycetes genomes: a test case for predicting lifestyles and emergence of pathogens.</title>
        <authorList>
            <person name="Haridas S."/>
            <person name="Albert R."/>
            <person name="Binder M."/>
            <person name="Bloem J."/>
            <person name="Labutti K."/>
            <person name="Salamov A."/>
            <person name="Andreopoulos B."/>
            <person name="Baker S."/>
            <person name="Barry K."/>
            <person name="Bills G."/>
            <person name="Bluhm B."/>
            <person name="Cannon C."/>
            <person name="Castanera R."/>
            <person name="Culley D."/>
            <person name="Daum C."/>
            <person name="Ezra D."/>
            <person name="Gonzalez J."/>
            <person name="Henrissat B."/>
            <person name="Kuo A."/>
            <person name="Liang C."/>
            <person name="Lipzen A."/>
            <person name="Lutzoni F."/>
            <person name="Magnuson J."/>
            <person name="Mondo S."/>
            <person name="Nolan M."/>
            <person name="Ohm R."/>
            <person name="Pangilinan J."/>
            <person name="Park H.-J."/>
            <person name="Ramirez L."/>
            <person name="Alfaro M."/>
            <person name="Sun H."/>
            <person name="Tritt A."/>
            <person name="Yoshinaga Y."/>
            <person name="Zwiers L.-H."/>
            <person name="Turgeon B."/>
            <person name="Goodwin S."/>
            <person name="Spatafora J."/>
            <person name="Crous P."/>
            <person name="Grigoriev I."/>
        </authorList>
    </citation>
    <scope>NUCLEOTIDE SEQUENCE</scope>
    <source>
        <strain evidence="4">CBS 122681</strain>
    </source>
</reference>
<evidence type="ECO:0000256" key="2">
    <source>
        <dbReference type="ARBA" id="ARBA00023043"/>
    </source>
</evidence>
<proteinExistence type="predicted"/>
<evidence type="ECO:0000256" key="3">
    <source>
        <dbReference type="PROSITE-ProRule" id="PRU00023"/>
    </source>
</evidence>
<dbReference type="Pfam" id="PF00023">
    <property type="entry name" value="Ank"/>
    <property type="match status" value="1"/>
</dbReference>
<gene>
    <name evidence="4" type="ORF">K491DRAFT_784648</name>
</gene>
<dbReference type="AlphaFoldDB" id="A0A6A6SMK5"/>
<dbReference type="Pfam" id="PF12796">
    <property type="entry name" value="Ank_2"/>
    <property type="match status" value="1"/>
</dbReference>
<dbReference type="InterPro" id="IPR036770">
    <property type="entry name" value="Ankyrin_rpt-contain_sf"/>
</dbReference>
<evidence type="ECO:0000313" key="4">
    <source>
        <dbReference type="EMBL" id="KAF2647578.1"/>
    </source>
</evidence>
<evidence type="ECO:0000256" key="1">
    <source>
        <dbReference type="ARBA" id="ARBA00022737"/>
    </source>
</evidence>
<sequence>MEFWYICVSAVRKPDLNLCQLLKDYVTTAGKEIESDNEDVHFMEPGSVSLGLRSSDHIPSSPNQTPKLLSSDILVISLKEGWYRLITSLNPEILKKWPGIKWMLKMLIMECGFGYTYFPALELVGRQTDIVRWILQNRNRDNASDSIDTSVLGYASENGNYRVVKHLLQAGIDPNLCEEADQSALQKACWDPSSADHTKTAEILLDAGAQVNFQQGTVLSALHFAARNDHLELMQKFLQCKDIIVDIASGRGTPLSWAASNGQLGAMELLINSNSIRTTRS</sequence>
<dbReference type="InterPro" id="IPR002110">
    <property type="entry name" value="Ankyrin_rpt"/>
</dbReference>
<dbReference type="Gene3D" id="1.25.40.20">
    <property type="entry name" value="Ankyrin repeat-containing domain"/>
    <property type="match status" value="1"/>
</dbReference>
<dbReference type="SUPFAM" id="SSF48403">
    <property type="entry name" value="Ankyrin repeat"/>
    <property type="match status" value="1"/>
</dbReference>
<keyword evidence="2 3" id="KW-0040">ANK repeat</keyword>
<keyword evidence="5" id="KW-1185">Reference proteome</keyword>
<dbReference type="SMART" id="SM00248">
    <property type="entry name" value="ANK"/>
    <property type="match status" value="4"/>
</dbReference>
<dbReference type="PANTHER" id="PTHR24171">
    <property type="entry name" value="ANKYRIN REPEAT DOMAIN-CONTAINING PROTEIN 39-RELATED"/>
    <property type="match status" value="1"/>
</dbReference>
<feature type="repeat" description="ANK" evidence="3">
    <location>
        <begin position="147"/>
        <end position="179"/>
    </location>
</feature>
<evidence type="ECO:0000313" key="5">
    <source>
        <dbReference type="Proteomes" id="UP000799324"/>
    </source>
</evidence>
<protein>
    <submittedName>
        <fullName evidence="4">Ankyrin</fullName>
    </submittedName>
</protein>
<dbReference type="Proteomes" id="UP000799324">
    <property type="component" value="Unassembled WGS sequence"/>
</dbReference>
<name>A0A6A6SMK5_9PLEO</name>
<dbReference type="PROSITE" id="PS50088">
    <property type="entry name" value="ANK_REPEAT"/>
    <property type="match status" value="1"/>
</dbReference>
<dbReference type="EMBL" id="MU004604">
    <property type="protein sequence ID" value="KAF2647578.1"/>
    <property type="molecule type" value="Genomic_DNA"/>
</dbReference>
<dbReference type="OrthoDB" id="366390at2759"/>
<organism evidence="4 5">
    <name type="scientific">Lophiostoma macrostomum CBS 122681</name>
    <dbReference type="NCBI Taxonomy" id="1314788"/>
    <lineage>
        <taxon>Eukaryota</taxon>
        <taxon>Fungi</taxon>
        <taxon>Dikarya</taxon>
        <taxon>Ascomycota</taxon>
        <taxon>Pezizomycotina</taxon>
        <taxon>Dothideomycetes</taxon>
        <taxon>Pleosporomycetidae</taxon>
        <taxon>Pleosporales</taxon>
        <taxon>Lophiostomataceae</taxon>
        <taxon>Lophiostoma</taxon>
    </lineage>
</organism>